<accession>F0EW34</accession>
<evidence type="ECO:0000313" key="2">
    <source>
        <dbReference type="Proteomes" id="UP000004088"/>
    </source>
</evidence>
<dbReference type="HOGENOM" id="CLU_3217357_0_0_4"/>
<proteinExistence type="predicted"/>
<name>F0EW34_9NEIS</name>
<organism evidence="1 2">
    <name type="scientific">Kingella denitrificans ATCC 33394</name>
    <dbReference type="NCBI Taxonomy" id="888741"/>
    <lineage>
        <taxon>Bacteria</taxon>
        <taxon>Pseudomonadati</taxon>
        <taxon>Pseudomonadota</taxon>
        <taxon>Betaproteobacteria</taxon>
        <taxon>Neisseriales</taxon>
        <taxon>Neisseriaceae</taxon>
        <taxon>Kingella</taxon>
    </lineage>
</organism>
<dbReference type="Proteomes" id="UP000004088">
    <property type="component" value="Unassembled WGS sequence"/>
</dbReference>
<evidence type="ECO:0000313" key="1">
    <source>
        <dbReference type="EMBL" id="EGC18543.1"/>
    </source>
</evidence>
<dbReference type="AlphaFoldDB" id="F0EW34"/>
<protein>
    <submittedName>
        <fullName evidence="1">Uncharacterized protein</fullName>
    </submittedName>
</protein>
<dbReference type="EMBL" id="AEWV01000002">
    <property type="protein sequence ID" value="EGC18543.1"/>
    <property type="molecule type" value="Genomic_DNA"/>
</dbReference>
<sequence>MGGIIHDNATDFRVQAAFCGTEKQPAHCRAKMGRMMAGCIVKPT</sequence>
<keyword evidence="2" id="KW-1185">Reference proteome</keyword>
<reference evidence="1 2" key="1">
    <citation type="submission" date="2011-01" db="EMBL/GenBank/DDBJ databases">
        <authorList>
            <person name="Muzny D."/>
            <person name="Qin X."/>
            <person name="Deng J."/>
            <person name="Jiang H."/>
            <person name="Liu Y."/>
            <person name="Qu J."/>
            <person name="Song X.-Z."/>
            <person name="Zhang L."/>
            <person name="Thornton R."/>
            <person name="Coyle M."/>
            <person name="Francisco L."/>
            <person name="Jackson L."/>
            <person name="Javaid M."/>
            <person name="Korchina V."/>
            <person name="Kovar C."/>
            <person name="Mata R."/>
            <person name="Mathew T."/>
            <person name="Ngo R."/>
            <person name="Nguyen L."/>
            <person name="Nguyen N."/>
            <person name="Okwuonu G."/>
            <person name="Ongeri F."/>
            <person name="Pham C."/>
            <person name="Simmons D."/>
            <person name="Wilczek-Boney K."/>
            <person name="Hale W."/>
            <person name="Jakkamsetti A."/>
            <person name="Pham P."/>
            <person name="Ruth R."/>
            <person name="San Lucas F."/>
            <person name="Warren J."/>
            <person name="Zhang J."/>
            <person name="Zhao Z."/>
            <person name="Zhou C."/>
            <person name="Zhu D."/>
            <person name="Lee S."/>
            <person name="Bess C."/>
            <person name="Blankenburg K."/>
            <person name="Forbes L."/>
            <person name="Fu Q."/>
            <person name="Gubbala S."/>
            <person name="Hirani K."/>
            <person name="Jayaseelan J.C."/>
            <person name="Lara F."/>
            <person name="Munidasa M."/>
            <person name="Palculict T."/>
            <person name="Patil S."/>
            <person name="Pu L.-L."/>
            <person name="Saada N."/>
            <person name="Tang L."/>
            <person name="Weissenberger G."/>
            <person name="Zhu Y."/>
            <person name="Hemphill L."/>
            <person name="Shang Y."/>
            <person name="Youmans B."/>
            <person name="Ayvaz T."/>
            <person name="Ross M."/>
            <person name="Santibanez J."/>
            <person name="Aqrawi P."/>
            <person name="Gross S."/>
            <person name="Joshi V."/>
            <person name="Fowler G."/>
            <person name="Nazareth L."/>
            <person name="Reid J."/>
            <person name="Worley K."/>
            <person name="Petrosino J."/>
            <person name="Highlander S."/>
            <person name="Gibbs R."/>
        </authorList>
    </citation>
    <scope>NUCLEOTIDE SEQUENCE [LARGE SCALE GENOMIC DNA]</scope>
    <source>
        <strain evidence="1 2">ATCC 33394</strain>
    </source>
</reference>
<dbReference type="STRING" id="888741.HMPREF9098_0068"/>
<comment type="caution">
    <text evidence="1">The sequence shown here is derived from an EMBL/GenBank/DDBJ whole genome shotgun (WGS) entry which is preliminary data.</text>
</comment>
<gene>
    <name evidence="1" type="ORF">HMPREF9098_0068</name>
</gene>